<dbReference type="RefSeq" id="WP_003476207.1">
    <property type="nucleotide sequence ID" value="NZ_ABOO01000053.1"/>
</dbReference>
<evidence type="ECO:0000313" key="4">
    <source>
        <dbReference type="Proteomes" id="UP000003188"/>
    </source>
</evidence>
<protein>
    <submittedName>
        <fullName evidence="3">Uncharacterized protein</fullName>
    </submittedName>
</protein>
<proteinExistence type="predicted"/>
<name>B1V6Y7_CLOPF</name>
<accession>B1V6Y7</accession>
<organism evidence="3 4">
    <name type="scientific">Clostridium perfringens D str. JGS1721</name>
    <dbReference type="NCBI Taxonomy" id="488537"/>
    <lineage>
        <taxon>Bacteria</taxon>
        <taxon>Bacillati</taxon>
        <taxon>Bacillota</taxon>
        <taxon>Clostridia</taxon>
        <taxon>Eubacteriales</taxon>
        <taxon>Clostridiaceae</taxon>
        <taxon>Clostridium</taxon>
    </lineage>
</organism>
<gene>
    <name evidence="2" type="ORF">CJD_A0236</name>
    <name evidence="3" type="ORF">CJD_A0251</name>
    <name evidence="1" type="ORF">CJD_A0616</name>
</gene>
<dbReference type="AlphaFoldDB" id="B1V6Y7"/>
<dbReference type="EMBL" id="ABOO01000053">
    <property type="protein sequence ID" value="EDT70426.1"/>
    <property type="molecule type" value="Genomic_DNA"/>
</dbReference>
<evidence type="ECO:0000313" key="1">
    <source>
        <dbReference type="EMBL" id="EDT70189.1"/>
    </source>
</evidence>
<comment type="caution">
    <text evidence="3">The sequence shown here is derived from an EMBL/GenBank/DDBJ whole genome shotgun (WGS) entry which is preliminary data.</text>
</comment>
<dbReference type="EMBL" id="ABOO01000068">
    <property type="protein sequence ID" value="EDT70189.1"/>
    <property type="molecule type" value="Genomic_DNA"/>
</dbReference>
<dbReference type="Proteomes" id="UP000003188">
    <property type="component" value="Unassembled WGS sequence"/>
</dbReference>
<evidence type="ECO:0000313" key="3">
    <source>
        <dbReference type="EMBL" id="EDT70426.1"/>
    </source>
</evidence>
<sequence>MLGDLLKSNIALIILLPISNKKINRFISYTIMMYRIEFYNILKDNDKLYKKLLKREQLNERELKYLNENIL</sequence>
<dbReference type="EMBL" id="ABOO01000054">
    <property type="protein sequence ID" value="EDT70378.1"/>
    <property type="molecule type" value="Genomic_DNA"/>
</dbReference>
<reference evidence="3 4" key="1">
    <citation type="submission" date="2008-03" db="EMBL/GenBank/DDBJ databases">
        <authorList>
            <person name="Paulsen I."/>
            <person name="Sebastian Y."/>
        </authorList>
    </citation>
    <scope>NUCLEOTIDE SEQUENCE [LARGE SCALE GENOMIC DNA]</scope>
    <source>
        <strain evidence="4">D str. JGS1721</strain>
        <strain evidence="3">JGS1721</strain>
    </source>
</reference>
<evidence type="ECO:0000313" key="2">
    <source>
        <dbReference type="EMBL" id="EDT70378.1"/>
    </source>
</evidence>